<dbReference type="InterPro" id="IPR036513">
    <property type="entry name" value="STAS_dom_sf"/>
</dbReference>
<dbReference type="InterPro" id="IPR036890">
    <property type="entry name" value="HATPase_C_sf"/>
</dbReference>
<dbReference type="InterPro" id="IPR003594">
    <property type="entry name" value="HATPase_dom"/>
</dbReference>
<evidence type="ECO:0000313" key="4">
    <source>
        <dbReference type="Proteomes" id="UP000623608"/>
    </source>
</evidence>
<keyword evidence="4" id="KW-1185">Reference proteome</keyword>
<dbReference type="InterPro" id="IPR050267">
    <property type="entry name" value="Anti-sigma-factor_SerPK"/>
</dbReference>
<evidence type="ECO:0000256" key="1">
    <source>
        <dbReference type="ARBA" id="ARBA00022527"/>
    </source>
</evidence>
<dbReference type="Proteomes" id="UP000623608">
    <property type="component" value="Unassembled WGS sequence"/>
</dbReference>
<evidence type="ECO:0000313" key="3">
    <source>
        <dbReference type="EMBL" id="GIF21659.1"/>
    </source>
</evidence>
<dbReference type="InterPro" id="IPR002645">
    <property type="entry name" value="STAS_dom"/>
</dbReference>
<dbReference type="Gene3D" id="3.30.565.10">
    <property type="entry name" value="Histidine kinase-like ATPase, C-terminal domain"/>
    <property type="match status" value="1"/>
</dbReference>
<sequence length="244" mass="26145">MTDPLNWTVQEDDGHAVVTVRGHLDLAGSPRLRTALLKCLAEQPDALLVELSAAEFADDTVFSLFTAVTRQAARWPGTPLLICAPAPEIAAMLGRGRYGRMPVYASVAEGRSAVADGRVVVPSISDQLLPIAGAVRHARNMATEACLRWNLPELVGPAALVTSELVSNAVEHAGTTITVEFKRRTRHLHVMVRDGSTGEPIPRDPGAEAMPGRGLMLVSKIALQWGWLPTRDGKVVWAALAVTP</sequence>
<dbReference type="CDD" id="cd16936">
    <property type="entry name" value="HATPase_RsbW-like"/>
    <property type="match status" value="1"/>
</dbReference>
<keyword evidence="1" id="KW-0808">Transferase</keyword>
<dbReference type="GO" id="GO:0004674">
    <property type="term" value="F:protein serine/threonine kinase activity"/>
    <property type="evidence" value="ECO:0007669"/>
    <property type="project" value="UniProtKB-KW"/>
</dbReference>
<dbReference type="AlphaFoldDB" id="A0A919NPH2"/>
<dbReference type="Gene3D" id="3.30.750.24">
    <property type="entry name" value="STAS domain"/>
    <property type="match status" value="1"/>
</dbReference>
<keyword evidence="1" id="KW-0723">Serine/threonine-protein kinase</keyword>
<dbReference type="Pfam" id="PF13581">
    <property type="entry name" value="HATPase_c_2"/>
    <property type="match status" value="1"/>
</dbReference>
<dbReference type="SUPFAM" id="SSF52091">
    <property type="entry name" value="SpoIIaa-like"/>
    <property type="match status" value="1"/>
</dbReference>
<dbReference type="PANTHER" id="PTHR35526">
    <property type="entry name" value="ANTI-SIGMA-F FACTOR RSBW-RELATED"/>
    <property type="match status" value="1"/>
</dbReference>
<protein>
    <recommendedName>
        <fullName evidence="2">STAS domain-containing protein</fullName>
    </recommendedName>
</protein>
<proteinExistence type="predicted"/>
<feature type="domain" description="STAS" evidence="2">
    <location>
        <begin position="5"/>
        <end position="93"/>
    </location>
</feature>
<dbReference type="PROSITE" id="PS50801">
    <property type="entry name" value="STAS"/>
    <property type="match status" value="1"/>
</dbReference>
<comment type="caution">
    <text evidence="3">The sequence shown here is derived from an EMBL/GenBank/DDBJ whole genome shotgun (WGS) entry which is preliminary data.</text>
</comment>
<organism evidence="3 4">
    <name type="scientific">Paractinoplanes tereljensis</name>
    <dbReference type="NCBI Taxonomy" id="571912"/>
    <lineage>
        <taxon>Bacteria</taxon>
        <taxon>Bacillati</taxon>
        <taxon>Actinomycetota</taxon>
        <taxon>Actinomycetes</taxon>
        <taxon>Micromonosporales</taxon>
        <taxon>Micromonosporaceae</taxon>
        <taxon>Paractinoplanes</taxon>
    </lineage>
</organism>
<evidence type="ECO:0000259" key="2">
    <source>
        <dbReference type="PROSITE" id="PS50801"/>
    </source>
</evidence>
<gene>
    <name evidence="3" type="ORF">Ate02nite_43890</name>
</gene>
<dbReference type="CDD" id="cd07043">
    <property type="entry name" value="STAS_anti-anti-sigma_factors"/>
    <property type="match status" value="1"/>
</dbReference>
<dbReference type="SUPFAM" id="SSF55874">
    <property type="entry name" value="ATPase domain of HSP90 chaperone/DNA topoisomerase II/histidine kinase"/>
    <property type="match status" value="1"/>
</dbReference>
<dbReference type="RefSeq" id="WP_203808456.1">
    <property type="nucleotide sequence ID" value="NZ_BOMY01000031.1"/>
</dbReference>
<name>A0A919NPH2_9ACTN</name>
<dbReference type="Pfam" id="PF01740">
    <property type="entry name" value="STAS"/>
    <property type="match status" value="1"/>
</dbReference>
<keyword evidence="1" id="KW-0418">Kinase</keyword>
<dbReference type="PANTHER" id="PTHR35526:SF3">
    <property type="entry name" value="ANTI-SIGMA-F FACTOR RSBW"/>
    <property type="match status" value="1"/>
</dbReference>
<dbReference type="EMBL" id="BOMY01000031">
    <property type="protein sequence ID" value="GIF21659.1"/>
    <property type="molecule type" value="Genomic_DNA"/>
</dbReference>
<reference evidence="3" key="1">
    <citation type="submission" date="2021-01" db="EMBL/GenBank/DDBJ databases">
        <title>Whole genome shotgun sequence of Actinoplanes tereljensis NBRC 105297.</title>
        <authorList>
            <person name="Komaki H."/>
            <person name="Tamura T."/>
        </authorList>
    </citation>
    <scope>NUCLEOTIDE SEQUENCE</scope>
    <source>
        <strain evidence="3">NBRC 105297</strain>
    </source>
</reference>
<accession>A0A919NPH2</accession>